<name>A0ABR0AN95_9CRUS</name>
<organism evidence="1 2">
    <name type="scientific">Daphnia magna</name>
    <dbReference type="NCBI Taxonomy" id="35525"/>
    <lineage>
        <taxon>Eukaryota</taxon>
        <taxon>Metazoa</taxon>
        <taxon>Ecdysozoa</taxon>
        <taxon>Arthropoda</taxon>
        <taxon>Crustacea</taxon>
        <taxon>Branchiopoda</taxon>
        <taxon>Diplostraca</taxon>
        <taxon>Cladocera</taxon>
        <taxon>Anomopoda</taxon>
        <taxon>Daphniidae</taxon>
        <taxon>Daphnia</taxon>
    </lineage>
</organism>
<sequence>MCPIKTIEFFLNNVNSTTAMLQQVNSTVVCAVAEGKVDLCCRWIDKQAYSAVPFNFQNHGIWKSMNIVAIKQMAIIPKM</sequence>
<protein>
    <submittedName>
        <fullName evidence="1">Uncharacterized protein</fullName>
    </submittedName>
</protein>
<evidence type="ECO:0000313" key="2">
    <source>
        <dbReference type="Proteomes" id="UP001234178"/>
    </source>
</evidence>
<accession>A0ABR0AN95</accession>
<dbReference type="Proteomes" id="UP001234178">
    <property type="component" value="Unassembled WGS sequence"/>
</dbReference>
<reference evidence="1 2" key="1">
    <citation type="journal article" date="2023" name="Nucleic Acids Res.">
        <title>The hologenome of Daphnia magna reveals possible DNA methylation and microbiome-mediated evolution of the host genome.</title>
        <authorList>
            <person name="Chaturvedi A."/>
            <person name="Li X."/>
            <person name="Dhandapani V."/>
            <person name="Marshall H."/>
            <person name="Kissane S."/>
            <person name="Cuenca-Cambronero M."/>
            <person name="Asole G."/>
            <person name="Calvet F."/>
            <person name="Ruiz-Romero M."/>
            <person name="Marangio P."/>
            <person name="Guigo R."/>
            <person name="Rago D."/>
            <person name="Mirbahai L."/>
            <person name="Eastwood N."/>
            <person name="Colbourne J.K."/>
            <person name="Zhou J."/>
            <person name="Mallon E."/>
            <person name="Orsini L."/>
        </authorList>
    </citation>
    <scope>NUCLEOTIDE SEQUENCE [LARGE SCALE GENOMIC DNA]</scope>
    <source>
        <strain evidence="1">LRV0_1</strain>
    </source>
</reference>
<proteinExistence type="predicted"/>
<keyword evidence="2" id="KW-1185">Reference proteome</keyword>
<dbReference type="EMBL" id="JAOYFB010000038">
    <property type="protein sequence ID" value="KAK4026595.1"/>
    <property type="molecule type" value="Genomic_DNA"/>
</dbReference>
<comment type="caution">
    <text evidence="1">The sequence shown here is derived from an EMBL/GenBank/DDBJ whole genome shotgun (WGS) entry which is preliminary data.</text>
</comment>
<evidence type="ECO:0000313" key="1">
    <source>
        <dbReference type="EMBL" id="KAK4026595.1"/>
    </source>
</evidence>
<gene>
    <name evidence="1" type="ORF">OUZ56_015598</name>
</gene>